<comment type="caution">
    <text evidence="20">The sequence shown here is derived from an EMBL/GenBank/DDBJ whole genome shotgun (WGS) entry which is preliminary data.</text>
</comment>
<dbReference type="HOGENOM" id="CLU_735841_0_0_1"/>
<evidence type="ECO:0000313" key="21">
    <source>
        <dbReference type="Proteomes" id="UP000031192"/>
    </source>
</evidence>
<evidence type="ECO:0000256" key="10">
    <source>
        <dbReference type="ARBA" id="ARBA00022840"/>
    </source>
</evidence>
<keyword evidence="11" id="KW-0460">Magnesium</keyword>
<dbReference type="InterPro" id="IPR036397">
    <property type="entry name" value="RNaseH_sf"/>
</dbReference>
<keyword evidence="12" id="KW-0229">DNA integration</keyword>
<dbReference type="InterPro" id="IPR012337">
    <property type="entry name" value="RNaseH-like_sf"/>
</dbReference>
<dbReference type="GO" id="GO:0003887">
    <property type="term" value="F:DNA-directed DNA polymerase activity"/>
    <property type="evidence" value="ECO:0007669"/>
    <property type="project" value="UniProtKB-KW"/>
</dbReference>
<dbReference type="AlphaFoldDB" id="A0A0B4GUT2"/>
<evidence type="ECO:0000256" key="14">
    <source>
        <dbReference type="ARBA" id="ARBA00022932"/>
    </source>
</evidence>
<dbReference type="GO" id="GO:0003677">
    <property type="term" value="F:DNA binding"/>
    <property type="evidence" value="ECO:0007669"/>
    <property type="project" value="UniProtKB-KW"/>
</dbReference>
<keyword evidence="10" id="KW-0067">ATP-binding</keyword>
<feature type="region of interest" description="Disordered" evidence="18">
    <location>
        <begin position="328"/>
        <end position="348"/>
    </location>
</feature>
<evidence type="ECO:0000256" key="13">
    <source>
        <dbReference type="ARBA" id="ARBA00022918"/>
    </source>
</evidence>
<feature type="region of interest" description="Disordered" evidence="18">
    <location>
        <begin position="1"/>
        <end position="36"/>
    </location>
</feature>
<evidence type="ECO:0000256" key="18">
    <source>
        <dbReference type="SAM" id="MobiDB-lite"/>
    </source>
</evidence>
<dbReference type="PANTHER" id="PTHR42648">
    <property type="entry name" value="TRANSPOSASE, PUTATIVE-RELATED"/>
    <property type="match status" value="1"/>
</dbReference>
<evidence type="ECO:0000256" key="15">
    <source>
        <dbReference type="ARBA" id="ARBA00023113"/>
    </source>
</evidence>
<keyword evidence="7" id="KW-0547">Nucleotide-binding</keyword>
<dbReference type="OrthoDB" id="4960422at2759"/>
<evidence type="ECO:0000256" key="11">
    <source>
        <dbReference type="ARBA" id="ARBA00022842"/>
    </source>
</evidence>
<keyword evidence="6" id="KW-0479">Metal-binding</keyword>
<keyword evidence="17" id="KW-0233">DNA recombination</keyword>
<keyword evidence="3" id="KW-0645">Protease</keyword>
<dbReference type="InterPro" id="IPR054722">
    <property type="entry name" value="PolX-like_BBD"/>
</dbReference>
<evidence type="ECO:0000256" key="5">
    <source>
        <dbReference type="ARBA" id="ARBA00022722"/>
    </source>
</evidence>
<dbReference type="GO" id="GO:0006508">
    <property type="term" value="P:proteolysis"/>
    <property type="evidence" value="ECO:0007669"/>
    <property type="project" value="UniProtKB-KW"/>
</dbReference>
<keyword evidence="21" id="KW-1185">Reference proteome</keyword>
<comment type="function">
    <text evidence="1">The aspartyl protease (PR) mediates the proteolytic cleavages of the Gag and Gag-Pol polyproteins after assembly of the VLP.</text>
</comment>
<keyword evidence="8" id="KW-0255">Endonuclease</keyword>
<organism evidence="20 21">
    <name type="scientific">Metarhizium guizhouense (strain ARSEF 977)</name>
    <dbReference type="NCBI Taxonomy" id="1276136"/>
    <lineage>
        <taxon>Eukaryota</taxon>
        <taxon>Fungi</taxon>
        <taxon>Dikarya</taxon>
        <taxon>Ascomycota</taxon>
        <taxon>Pezizomycotina</taxon>
        <taxon>Sordariomycetes</taxon>
        <taxon>Hypocreomycetidae</taxon>
        <taxon>Hypocreales</taxon>
        <taxon>Clavicipitaceae</taxon>
        <taxon>Metarhizium</taxon>
    </lineage>
</organism>
<evidence type="ECO:0000256" key="16">
    <source>
        <dbReference type="ARBA" id="ARBA00023125"/>
    </source>
</evidence>
<evidence type="ECO:0000256" key="8">
    <source>
        <dbReference type="ARBA" id="ARBA00022759"/>
    </source>
</evidence>
<evidence type="ECO:0000256" key="17">
    <source>
        <dbReference type="ARBA" id="ARBA00023172"/>
    </source>
</evidence>
<protein>
    <submittedName>
        <fullName evidence="20">Integrase</fullName>
    </submittedName>
</protein>
<dbReference type="Pfam" id="PF22936">
    <property type="entry name" value="Pol_BBD"/>
    <property type="match status" value="1"/>
</dbReference>
<keyword evidence="4" id="KW-0548">Nucleotidyltransferase</keyword>
<dbReference type="GO" id="GO:0006310">
    <property type="term" value="P:DNA recombination"/>
    <property type="evidence" value="ECO:0007669"/>
    <property type="project" value="UniProtKB-KW"/>
</dbReference>
<evidence type="ECO:0000256" key="9">
    <source>
        <dbReference type="ARBA" id="ARBA00022801"/>
    </source>
</evidence>
<dbReference type="GO" id="GO:0046872">
    <property type="term" value="F:metal ion binding"/>
    <property type="evidence" value="ECO:0007669"/>
    <property type="project" value="UniProtKB-KW"/>
</dbReference>
<proteinExistence type="predicted"/>
<feature type="compositionally biased region" description="Basic residues" evidence="18">
    <location>
        <begin position="18"/>
        <end position="27"/>
    </location>
</feature>
<dbReference type="SUPFAM" id="SSF53098">
    <property type="entry name" value="Ribonuclease H-like"/>
    <property type="match status" value="1"/>
</dbReference>
<evidence type="ECO:0000313" key="20">
    <source>
        <dbReference type="EMBL" id="KID81261.1"/>
    </source>
</evidence>
<dbReference type="EMBL" id="AZNH01000171">
    <property type="protein sequence ID" value="KID81261.1"/>
    <property type="molecule type" value="Genomic_DNA"/>
</dbReference>
<evidence type="ECO:0000256" key="6">
    <source>
        <dbReference type="ARBA" id="ARBA00022723"/>
    </source>
</evidence>
<evidence type="ECO:0000259" key="19">
    <source>
        <dbReference type="Pfam" id="PF22936"/>
    </source>
</evidence>
<dbReference type="Gene3D" id="3.30.420.10">
    <property type="entry name" value="Ribonuclease H-like superfamily/Ribonuclease H"/>
    <property type="match status" value="1"/>
</dbReference>
<name>A0A0B4GUT2_METGA</name>
<dbReference type="GO" id="GO:0015074">
    <property type="term" value="P:DNA integration"/>
    <property type="evidence" value="ECO:0007669"/>
    <property type="project" value="UniProtKB-KW"/>
</dbReference>
<accession>A0A0B4GUT2</accession>
<dbReference type="Proteomes" id="UP000031192">
    <property type="component" value="Unassembled WGS sequence"/>
</dbReference>
<evidence type="ECO:0000256" key="12">
    <source>
        <dbReference type="ARBA" id="ARBA00022908"/>
    </source>
</evidence>
<dbReference type="GO" id="GO:0005524">
    <property type="term" value="F:ATP binding"/>
    <property type="evidence" value="ECO:0007669"/>
    <property type="project" value="UniProtKB-KW"/>
</dbReference>
<evidence type="ECO:0000256" key="4">
    <source>
        <dbReference type="ARBA" id="ARBA00022695"/>
    </source>
</evidence>
<keyword evidence="13" id="KW-0695">RNA-directed DNA polymerase</keyword>
<evidence type="ECO:0000256" key="2">
    <source>
        <dbReference type="ARBA" id="ARBA00022612"/>
    </source>
</evidence>
<dbReference type="PANTHER" id="PTHR42648:SF11">
    <property type="entry name" value="TRANSPOSON TY4-P GAG-POL POLYPROTEIN"/>
    <property type="match status" value="1"/>
</dbReference>
<feature type="domain" description="Retrovirus-related Pol polyprotein from transposon TNT 1-94-like beta-barrel" evidence="19">
    <location>
        <begin position="56"/>
        <end position="132"/>
    </location>
</feature>
<dbReference type="GO" id="GO:0004519">
    <property type="term" value="F:endonuclease activity"/>
    <property type="evidence" value="ECO:0007669"/>
    <property type="project" value="UniProtKB-KW"/>
</dbReference>
<dbReference type="GO" id="GO:0003964">
    <property type="term" value="F:RNA-directed DNA polymerase activity"/>
    <property type="evidence" value="ECO:0007669"/>
    <property type="project" value="UniProtKB-KW"/>
</dbReference>
<dbReference type="InterPro" id="IPR039537">
    <property type="entry name" value="Retrotran_Ty1/copia-like"/>
</dbReference>
<keyword evidence="14" id="KW-0239">DNA-directed DNA polymerase</keyword>
<keyword evidence="15" id="KW-0917">Virion maturation</keyword>
<keyword evidence="16" id="KW-0238">DNA-binding</keyword>
<keyword evidence="2" id="KW-1188">Viral release from host cell</keyword>
<keyword evidence="9" id="KW-0378">Hydrolase</keyword>
<sequence>MTHTNDNCWSKHPEKRPSWHKGKRKGKSPNQVGNPNIIQPMKLAIVTTALSSDEVVLDSGAAEHCFNDLKWFAHIDFHDEDNRSIGHNNVPYGRQGIGIVQLSANGKTLILHNVGYCAVGTANIIATSILEKSCGLVVNGQTKELVFANSGHKLCSYEWQSGVAVLDVGPQPKPHVNFSVLPNRATTKNIDYGLMHHRLMHAGAERIKRACKAAGIQLNESSIREFHCEACYLGKADAIISRAKFEPTAFLSHVYWDLLQHTPVGYGGYRWSLHGIDGYTGFQCIMFLTRKKHALPKLKEWKGKVEKMSGGHQVQVFVFDNGGEFKSDKTANGAPRKRSKSNTQHLTPMNRTAEPRRLVKTLQLELAQHLFQLQLPQELWPLFMETSVYIHNLLPARRYNWQSPIQRMFKIINLPYEPSLRHIVRNTVALLWR</sequence>
<keyword evidence="14" id="KW-0808">Transferase</keyword>
<gene>
    <name evidence="20" type="ORF">MGU_11361</name>
</gene>
<reference evidence="20 21" key="1">
    <citation type="journal article" date="2014" name="Proc. Natl. Acad. Sci. U.S.A.">
        <title>Trajectory and genomic determinants of fungal-pathogen speciation and host adaptation.</title>
        <authorList>
            <person name="Hu X."/>
            <person name="Xiao G."/>
            <person name="Zheng P."/>
            <person name="Shang Y."/>
            <person name="Su Y."/>
            <person name="Zhang X."/>
            <person name="Liu X."/>
            <person name="Zhan S."/>
            <person name="St Leger R.J."/>
            <person name="Wang C."/>
        </authorList>
    </citation>
    <scope>NUCLEOTIDE SEQUENCE [LARGE SCALE GENOMIC DNA]</scope>
    <source>
        <strain evidence="20 21">ARSEF 977</strain>
    </source>
</reference>
<dbReference type="GO" id="GO:0008233">
    <property type="term" value="F:peptidase activity"/>
    <property type="evidence" value="ECO:0007669"/>
    <property type="project" value="UniProtKB-KW"/>
</dbReference>
<evidence type="ECO:0000256" key="7">
    <source>
        <dbReference type="ARBA" id="ARBA00022741"/>
    </source>
</evidence>
<keyword evidence="5" id="KW-0540">Nuclease</keyword>
<evidence type="ECO:0000256" key="3">
    <source>
        <dbReference type="ARBA" id="ARBA00022670"/>
    </source>
</evidence>
<evidence type="ECO:0000256" key="1">
    <source>
        <dbReference type="ARBA" id="ARBA00002180"/>
    </source>
</evidence>